<evidence type="ECO:0000313" key="3">
    <source>
        <dbReference type="EMBL" id="QHI98324.1"/>
    </source>
</evidence>
<proteinExistence type="predicted"/>
<feature type="signal peptide" evidence="1">
    <location>
        <begin position="1"/>
        <end position="27"/>
    </location>
</feature>
<protein>
    <submittedName>
        <fullName evidence="3">PEP-CTERM sorting domain-containing protein</fullName>
    </submittedName>
</protein>
<evidence type="ECO:0000256" key="1">
    <source>
        <dbReference type="SAM" id="SignalP"/>
    </source>
</evidence>
<name>A0A857J314_9BURK</name>
<feature type="domain" description="Ice-binding protein C-terminal" evidence="2">
    <location>
        <begin position="159"/>
        <end position="183"/>
    </location>
</feature>
<organism evidence="3 4">
    <name type="scientific">Xylophilus rhododendri</name>
    <dbReference type="NCBI Taxonomy" id="2697032"/>
    <lineage>
        <taxon>Bacteria</taxon>
        <taxon>Pseudomonadati</taxon>
        <taxon>Pseudomonadota</taxon>
        <taxon>Betaproteobacteria</taxon>
        <taxon>Burkholderiales</taxon>
        <taxon>Xylophilus</taxon>
    </lineage>
</organism>
<gene>
    <name evidence="3" type="ORF">GT347_10165</name>
</gene>
<keyword evidence="1" id="KW-0732">Signal</keyword>
<feature type="chain" id="PRO_5032378752" evidence="1">
    <location>
        <begin position="28"/>
        <end position="189"/>
    </location>
</feature>
<keyword evidence="4" id="KW-1185">Reference proteome</keyword>
<dbReference type="InterPro" id="IPR013424">
    <property type="entry name" value="Ice-binding_C"/>
</dbReference>
<accession>A0A857J314</accession>
<sequence length="189" mass="19352">MTTVFKKIAIASAVALSLGATSLSANAAVELIGLGSTSFDTTFTTNGLFTTFYNFTVVPNSGSALSDTSLYLKNSGVGVLLSSLSLYQGLYTSTAQLAGLTAATTASYTATNSPIQHPSLDASTTLSAGTTYTLVTYGKSVGASLAAPVSFNTQFVLAAVPEPETYAMLLAGLGVMGFVARRRKTNTQA</sequence>
<dbReference type="NCBIfam" id="NF038126">
    <property type="entry name" value="PEP_CTERM_FxDxF"/>
    <property type="match status" value="1"/>
</dbReference>
<dbReference type="Pfam" id="PF07589">
    <property type="entry name" value="PEP-CTERM"/>
    <property type="match status" value="1"/>
</dbReference>
<dbReference type="Proteomes" id="UP000464787">
    <property type="component" value="Chromosome"/>
</dbReference>
<evidence type="ECO:0000259" key="2">
    <source>
        <dbReference type="Pfam" id="PF07589"/>
    </source>
</evidence>
<reference evidence="3 4" key="1">
    <citation type="submission" date="2020-01" db="EMBL/GenBank/DDBJ databases">
        <title>Genome sequencing of strain KACC 21265.</title>
        <authorList>
            <person name="Heo J."/>
            <person name="Kim S.-J."/>
            <person name="Kim J.-S."/>
            <person name="Hong S.-B."/>
            <person name="Kwon S.-W."/>
        </authorList>
    </citation>
    <scope>NUCLEOTIDE SEQUENCE [LARGE SCALE GENOMIC DNA]</scope>
    <source>
        <strain evidence="3 4">KACC 21265</strain>
    </source>
</reference>
<dbReference type="EMBL" id="CP047650">
    <property type="protein sequence ID" value="QHI98324.1"/>
    <property type="molecule type" value="Genomic_DNA"/>
</dbReference>
<dbReference type="KEGG" id="xyk:GT347_10165"/>
<dbReference type="AlphaFoldDB" id="A0A857J314"/>
<dbReference type="RefSeq" id="WP_160551841.1">
    <property type="nucleotide sequence ID" value="NZ_CP047650.1"/>
</dbReference>
<dbReference type="NCBIfam" id="TIGR02595">
    <property type="entry name" value="PEP_CTERM"/>
    <property type="match status" value="1"/>
</dbReference>
<evidence type="ECO:0000313" key="4">
    <source>
        <dbReference type="Proteomes" id="UP000464787"/>
    </source>
</evidence>